<dbReference type="Gene3D" id="2.60.120.10">
    <property type="entry name" value="Jelly Rolls"/>
    <property type="match status" value="1"/>
</dbReference>
<accession>A0A4R7VRN0</accession>
<dbReference type="RefSeq" id="WP_133903694.1">
    <property type="nucleotide sequence ID" value="NZ_SOCP01000005.1"/>
</dbReference>
<dbReference type="PANTHER" id="PTHR36440:SF1">
    <property type="entry name" value="PUTATIVE (AFU_ORTHOLOGUE AFUA_8G07350)-RELATED"/>
    <property type="match status" value="1"/>
</dbReference>
<dbReference type="Proteomes" id="UP000294927">
    <property type="component" value="Unassembled WGS sequence"/>
</dbReference>
<dbReference type="InterPro" id="IPR011051">
    <property type="entry name" value="RmlC_Cupin_sf"/>
</dbReference>
<dbReference type="EMBL" id="SOCP01000005">
    <property type="protein sequence ID" value="TDV52322.1"/>
    <property type="molecule type" value="Genomic_DNA"/>
</dbReference>
<keyword evidence="2" id="KW-0223">Dioxygenase</keyword>
<dbReference type="OrthoDB" id="5243731at2"/>
<dbReference type="InterPro" id="IPR053146">
    <property type="entry name" value="QDO-like"/>
</dbReference>
<gene>
    <name evidence="2" type="ORF">CLV71_105454</name>
</gene>
<comment type="caution">
    <text evidence="2">The sequence shown here is derived from an EMBL/GenBank/DDBJ whole genome shotgun (WGS) entry which is preliminary data.</text>
</comment>
<feature type="domain" description="Cupin type-2" evidence="1">
    <location>
        <begin position="46"/>
        <end position="113"/>
    </location>
</feature>
<dbReference type="Pfam" id="PF07883">
    <property type="entry name" value="Cupin_2"/>
    <property type="match status" value="1"/>
</dbReference>
<evidence type="ECO:0000313" key="2">
    <source>
        <dbReference type="EMBL" id="TDV52322.1"/>
    </source>
</evidence>
<organism evidence="2 3">
    <name type="scientific">Actinophytocola oryzae</name>
    <dbReference type="NCBI Taxonomy" id="502181"/>
    <lineage>
        <taxon>Bacteria</taxon>
        <taxon>Bacillati</taxon>
        <taxon>Actinomycetota</taxon>
        <taxon>Actinomycetes</taxon>
        <taxon>Pseudonocardiales</taxon>
        <taxon>Pseudonocardiaceae</taxon>
    </lineage>
</organism>
<sequence>MTFTGEINATYRPVATPPELDGPRTRTRFLATGDLTDGHFGLFQWDMVPEAGGPAAHYHKTFSESFYVLDGTVSLFDGANWVTAVRGDYLYVPPNGIHAFRNESDEPASMLILFAPGAPREKYFTELAEIVRTGRQLGDEEYTEFLAEHDQYMV</sequence>
<name>A0A4R7VRN0_9PSEU</name>
<keyword evidence="2" id="KW-0560">Oxidoreductase</keyword>
<dbReference type="InterPro" id="IPR014710">
    <property type="entry name" value="RmlC-like_jellyroll"/>
</dbReference>
<dbReference type="GO" id="GO:0051213">
    <property type="term" value="F:dioxygenase activity"/>
    <property type="evidence" value="ECO:0007669"/>
    <property type="project" value="UniProtKB-KW"/>
</dbReference>
<evidence type="ECO:0000313" key="3">
    <source>
        <dbReference type="Proteomes" id="UP000294927"/>
    </source>
</evidence>
<protein>
    <submittedName>
        <fullName evidence="2">Quercetin dioxygenase-like cupin family protein</fullName>
    </submittedName>
</protein>
<dbReference type="InterPro" id="IPR013096">
    <property type="entry name" value="Cupin_2"/>
</dbReference>
<dbReference type="AlphaFoldDB" id="A0A4R7VRN0"/>
<keyword evidence="3" id="KW-1185">Reference proteome</keyword>
<dbReference type="SUPFAM" id="SSF51182">
    <property type="entry name" value="RmlC-like cupins"/>
    <property type="match status" value="1"/>
</dbReference>
<dbReference type="PANTHER" id="PTHR36440">
    <property type="entry name" value="PUTATIVE (AFU_ORTHOLOGUE AFUA_8G07350)-RELATED"/>
    <property type="match status" value="1"/>
</dbReference>
<evidence type="ECO:0000259" key="1">
    <source>
        <dbReference type="Pfam" id="PF07883"/>
    </source>
</evidence>
<proteinExistence type="predicted"/>
<reference evidence="2 3" key="1">
    <citation type="submission" date="2019-03" db="EMBL/GenBank/DDBJ databases">
        <title>Genomic Encyclopedia of Archaeal and Bacterial Type Strains, Phase II (KMG-II): from individual species to whole genera.</title>
        <authorList>
            <person name="Goeker M."/>
        </authorList>
    </citation>
    <scope>NUCLEOTIDE SEQUENCE [LARGE SCALE GENOMIC DNA]</scope>
    <source>
        <strain evidence="2 3">DSM 45499</strain>
    </source>
</reference>